<organism evidence="2 3">
    <name type="scientific">Ottowia thiooxydans</name>
    <dbReference type="NCBI Taxonomy" id="219182"/>
    <lineage>
        <taxon>Bacteria</taxon>
        <taxon>Pseudomonadati</taxon>
        <taxon>Pseudomonadota</taxon>
        <taxon>Betaproteobacteria</taxon>
        <taxon>Burkholderiales</taxon>
        <taxon>Comamonadaceae</taxon>
        <taxon>Ottowia</taxon>
    </lineage>
</organism>
<dbReference type="RefSeq" id="WP_354449149.1">
    <property type="nucleotide sequence ID" value="NZ_JBEPSH010000016.1"/>
</dbReference>
<gene>
    <name evidence="2" type="ORF">ABIE13_005453</name>
</gene>
<name>A0ABV2QGZ2_9BURK</name>
<evidence type="ECO:0000313" key="3">
    <source>
        <dbReference type="Proteomes" id="UP001549320"/>
    </source>
</evidence>
<dbReference type="Gene3D" id="2.60.120.260">
    <property type="entry name" value="Galactose-binding domain-like"/>
    <property type="match status" value="1"/>
</dbReference>
<evidence type="ECO:0008006" key="4">
    <source>
        <dbReference type="Google" id="ProtNLM"/>
    </source>
</evidence>
<evidence type="ECO:0000313" key="2">
    <source>
        <dbReference type="EMBL" id="MET4580313.1"/>
    </source>
</evidence>
<dbReference type="Proteomes" id="UP001549320">
    <property type="component" value="Unassembled WGS sequence"/>
</dbReference>
<evidence type="ECO:0000256" key="1">
    <source>
        <dbReference type="SAM" id="SignalP"/>
    </source>
</evidence>
<keyword evidence="1" id="KW-0732">Signal</keyword>
<keyword evidence="3" id="KW-1185">Reference proteome</keyword>
<feature type="chain" id="PRO_5046554093" description="IPTL-CTERM protein sorting domain-containing protein" evidence="1">
    <location>
        <begin position="36"/>
        <end position="297"/>
    </location>
</feature>
<proteinExistence type="predicted"/>
<comment type="caution">
    <text evidence="2">The sequence shown here is derived from an EMBL/GenBank/DDBJ whole genome shotgun (WGS) entry which is preliminary data.</text>
</comment>
<accession>A0ABV2QGZ2</accession>
<protein>
    <recommendedName>
        <fullName evidence="4">IPTL-CTERM protein sorting domain-containing protein</fullName>
    </recommendedName>
</protein>
<dbReference type="EMBL" id="JBEPSH010000016">
    <property type="protein sequence ID" value="MET4580313.1"/>
    <property type="molecule type" value="Genomic_DNA"/>
</dbReference>
<reference evidence="2 3" key="1">
    <citation type="submission" date="2024-06" db="EMBL/GenBank/DDBJ databases">
        <title>Sorghum-associated microbial communities from plants grown in Nebraska, USA.</title>
        <authorList>
            <person name="Schachtman D."/>
        </authorList>
    </citation>
    <scope>NUCLEOTIDE SEQUENCE [LARGE SCALE GENOMIC DNA]</scope>
    <source>
        <strain evidence="2 3">2709</strain>
    </source>
</reference>
<feature type="signal peptide" evidence="1">
    <location>
        <begin position="1"/>
        <end position="35"/>
    </location>
</feature>
<sequence>MKAQIYSVRTQSFNKISLALLLASTALIWSRDAAAQEAQICSTRYVQTFGSSTSLPQTTTSNAAVLGPALAASGEGESTYPYGYDAGTNTIIRGAGYYYRLTNPRDHQSWTGWLDATDHTGDTGGYFLMYDGYMAGSVAYSYEFSGLVAGSSYSASVWIANIFNAAAEDDVGGYAAPNITVRIVNADTDAVVSSVETGNIPSASGPVNGKLPWTQYSFSFQASPSLTNARLEIVNNTNAPYGADFAIDDVSIIGDCRPAPPVAIPAHPVPANSPLGLMTLATSILSLGGWLIRRRRS</sequence>